<dbReference type="GO" id="GO:0003676">
    <property type="term" value="F:nucleic acid binding"/>
    <property type="evidence" value="ECO:0007669"/>
    <property type="project" value="InterPro"/>
</dbReference>
<dbReference type="Gramene" id="EOY08578">
    <property type="protein sequence ID" value="EOY08578"/>
    <property type="gene ID" value="TCM_023187"/>
</dbReference>
<dbReference type="CDD" id="cd06222">
    <property type="entry name" value="RNase_H_like"/>
    <property type="match status" value="1"/>
</dbReference>
<accession>A0A061EV86</accession>
<dbReference type="AlphaFoldDB" id="A0A061EV86"/>
<dbReference type="SUPFAM" id="SSF53098">
    <property type="entry name" value="Ribonuclease H-like"/>
    <property type="match status" value="1"/>
</dbReference>
<keyword evidence="2" id="KW-1185">Reference proteome</keyword>
<dbReference type="InterPro" id="IPR044730">
    <property type="entry name" value="RNase_H-like_dom_plant"/>
</dbReference>
<gene>
    <name evidence="1" type="ORF">TCM_023187</name>
</gene>
<dbReference type="Gene3D" id="3.30.420.10">
    <property type="entry name" value="Ribonuclease H-like superfamily/Ribonuclease H"/>
    <property type="match status" value="1"/>
</dbReference>
<sequence length="218" mass="25264">MEKCQLFILGKWQTSPIKNKKSPAMWKGLKNLRPVICEWHKIKYSTMSHKMEELQVELHDLDIEWQRDRALGPNGYNMNFVKMTWPMVKGDLMRFVADFYLKGRLGHGDRGGLWIVDLEIKNRALLNKWLLRFAPSNGWLKFNVDGASSRGSGDTAIGGILRDSYGTISIRFSKSLGLTDSNKAKLMAIREVFHIFCKSSYYNRYKLWIESDSMNAVY</sequence>
<dbReference type="EMBL" id="CM001883">
    <property type="protein sequence ID" value="EOY08578.1"/>
    <property type="molecule type" value="Genomic_DNA"/>
</dbReference>
<dbReference type="PANTHER" id="PTHR33033">
    <property type="entry name" value="POLYNUCLEOTIDYL TRANSFERASE, RIBONUCLEASE H-LIKE SUPERFAMILY PROTEIN-RELATED"/>
    <property type="match status" value="1"/>
</dbReference>
<reference evidence="1 2" key="1">
    <citation type="journal article" date="2013" name="Genome Biol.">
        <title>The genome sequence of the most widely cultivated cacao type and its use to identify candidate genes regulating pod color.</title>
        <authorList>
            <person name="Motamayor J.C."/>
            <person name="Mockaitis K."/>
            <person name="Schmutz J."/>
            <person name="Haiminen N."/>
            <person name="Iii D.L."/>
            <person name="Cornejo O."/>
            <person name="Findley S.D."/>
            <person name="Zheng P."/>
            <person name="Utro F."/>
            <person name="Royaert S."/>
            <person name="Saski C."/>
            <person name="Jenkins J."/>
            <person name="Podicheti R."/>
            <person name="Zhao M."/>
            <person name="Scheffler B.E."/>
            <person name="Stack J.C."/>
            <person name="Feltus F.A."/>
            <person name="Mustiga G.M."/>
            <person name="Amores F."/>
            <person name="Phillips W."/>
            <person name="Marelli J.P."/>
            <person name="May G.D."/>
            <person name="Shapiro H."/>
            <person name="Ma J."/>
            <person name="Bustamante C.D."/>
            <person name="Schnell R.J."/>
            <person name="Main D."/>
            <person name="Gilbert D."/>
            <person name="Parida L."/>
            <person name="Kuhn D.N."/>
        </authorList>
    </citation>
    <scope>NUCLEOTIDE SEQUENCE [LARGE SCALE GENOMIC DNA]</scope>
    <source>
        <strain evidence="2">cv. Matina 1-6</strain>
    </source>
</reference>
<proteinExistence type="predicted"/>
<dbReference type="PANTHER" id="PTHR33033:SF109">
    <property type="entry name" value="PROTEIN, PUTATIVE-RELATED"/>
    <property type="match status" value="1"/>
</dbReference>
<dbReference type="HOGENOM" id="CLU_1201663_0_0_1"/>
<organism evidence="1 2">
    <name type="scientific">Theobroma cacao</name>
    <name type="common">Cacao</name>
    <name type="synonym">Cocoa</name>
    <dbReference type="NCBI Taxonomy" id="3641"/>
    <lineage>
        <taxon>Eukaryota</taxon>
        <taxon>Viridiplantae</taxon>
        <taxon>Streptophyta</taxon>
        <taxon>Embryophyta</taxon>
        <taxon>Tracheophyta</taxon>
        <taxon>Spermatophyta</taxon>
        <taxon>Magnoliopsida</taxon>
        <taxon>eudicotyledons</taxon>
        <taxon>Gunneridae</taxon>
        <taxon>Pentapetalae</taxon>
        <taxon>rosids</taxon>
        <taxon>malvids</taxon>
        <taxon>Malvales</taxon>
        <taxon>Malvaceae</taxon>
        <taxon>Byttnerioideae</taxon>
        <taxon>Theobroma</taxon>
    </lineage>
</organism>
<name>A0A061EV86_THECC</name>
<evidence type="ECO:0008006" key="3">
    <source>
        <dbReference type="Google" id="ProtNLM"/>
    </source>
</evidence>
<dbReference type="InterPro" id="IPR036397">
    <property type="entry name" value="RNaseH_sf"/>
</dbReference>
<protein>
    <recommendedName>
        <fullName evidence="3">RNase H type-1 domain-containing protein</fullName>
    </recommendedName>
</protein>
<evidence type="ECO:0000313" key="1">
    <source>
        <dbReference type="EMBL" id="EOY08578.1"/>
    </source>
</evidence>
<dbReference type="InParanoid" id="A0A061EV86"/>
<evidence type="ECO:0000313" key="2">
    <source>
        <dbReference type="Proteomes" id="UP000026915"/>
    </source>
</evidence>
<dbReference type="Proteomes" id="UP000026915">
    <property type="component" value="Chromosome 5"/>
</dbReference>
<dbReference type="InterPro" id="IPR012337">
    <property type="entry name" value="RNaseH-like_sf"/>
</dbReference>